<dbReference type="Proteomes" id="UP001383192">
    <property type="component" value="Unassembled WGS sequence"/>
</dbReference>
<comment type="caution">
    <text evidence="1">The sequence shown here is derived from an EMBL/GenBank/DDBJ whole genome shotgun (WGS) entry which is preliminary data.</text>
</comment>
<keyword evidence="2" id="KW-1185">Reference proteome</keyword>
<evidence type="ECO:0000313" key="1">
    <source>
        <dbReference type="EMBL" id="KAK7024312.1"/>
    </source>
</evidence>
<dbReference type="AlphaFoldDB" id="A0AAW0BEU5"/>
<sequence>MAMLVYELGGGSLLYAFNHSPFALPSFSTIRQYRRQWDLAVCIDKPRILQIMSNIESMFGPHHGKDELIPHQPLPQERPGFVVFSWDELAIEQRFEYLDSTDEVIGGCMEHSSSIESVVVGRDTRVLEAVALAVRDGKLHPAHEATVGAVHCHRRRNYEANPLFLAATCKKRGWRDCLREIQTSMEAWKLSSFGEALNGPIMTIASDGDATRRAALYMLLMQNKVVPGDALYKYVRDLLGLNLYTGRDGTTMDFDWKHLFKRLCTLLCSAEGMLVNDTHINKVLLSEWLEELDYHDWSEETIHSLLNPNDAQDVPRAIKLLSLVIELRDLDPSEFGPTQGVTHKALSLLAEVFESLLDPFINPDMDLGDQIESLSKFVHLICALFIKNSTSFMSNQLYGDLQAMVKNAIFTVARYLDLDPEMEVFICLLGDDVLETFFGRVRMIGAHSPNCNLYELRYRMASAKNVDSIFRRHPEWEKKPRRLKLFRGRDTDHIRPERWTGKVKAKHCSNLRERWDKGRDRAITAINTYGVSGLITDFVTRFSGNDNKDFMRPDGKKYVALSNDVDHSLADINGSIEDFEKLPLEDQQLLSFNGLQTLEQEQTEGKTKEPHSIFLEIGSKKVPKRSAVRVFTDPASDIMDGNSHDRTIRVTQRRTFASSEGKDQWCPKKHNSESNNAQVFRLGDIFAAFVRLNDEQHSICLVVLVATVIRHPREGSVEVAPLGEVIKPTSEYSISGQILSLLPYEDNRDAIWVWNGEFVSLTPPKTKKTTADAPARLSNLKIVMSGSVILPLTRAANIAPEEIFASNVALHFPGNEKLPSSLAKTWKFSEKCLTTIWHQLLSRFAENVSIRTKVPVYTNHHATTVARETPIFPYQCPQRIYSIAASSTPLGTALNSDKRQCAVCQLVVPETEIQNHTGVHIWLAMHGVQEDNLVKPIDTSHGYPCGFCGGPIDIATGACRTQISSRGNKAESNCPLAYAFSATAMSKRNQGLTIEDAIKTRASGTGCMDQ</sequence>
<proteinExistence type="predicted"/>
<evidence type="ECO:0000313" key="2">
    <source>
        <dbReference type="Proteomes" id="UP001383192"/>
    </source>
</evidence>
<accession>A0AAW0BEU5</accession>
<protein>
    <submittedName>
        <fullName evidence="1">Uncharacterized protein</fullName>
    </submittedName>
</protein>
<gene>
    <name evidence="1" type="ORF">VNI00_016436</name>
</gene>
<reference evidence="1 2" key="1">
    <citation type="submission" date="2024-01" db="EMBL/GenBank/DDBJ databases">
        <title>A draft genome for a cacao thread blight-causing isolate of Paramarasmius palmivorus.</title>
        <authorList>
            <person name="Baruah I.K."/>
            <person name="Bukari Y."/>
            <person name="Amoako-Attah I."/>
            <person name="Meinhardt L.W."/>
            <person name="Bailey B.A."/>
            <person name="Cohen S.P."/>
        </authorList>
    </citation>
    <scope>NUCLEOTIDE SEQUENCE [LARGE SCALE GENOMIC DNA]</scope>
    <source>
        <strain evidence="1 2">GH-12</strain>
    </source>
</reference>
<name>A0AAW0BEU5_9AGAR</name>
<dbReference type="EMBL" id="JAYKXP010000127">
    <property type="protein sequence ID" value="KAK7024312.1"/>
    <property type="molecule type" value="Genomic_DNA"/>
</dbReference>
<organism evidence="1 2">
    <name type="scientific">Paramarasmius palmivorus</name>
    <dbReference type="NCBI Taxonomy" id="297713"/>
    <lineage>
        <taxon>Eukaryota</taxon>
        <taxon>Fungi</taxon>
        <taxon>Dikarya</taxon>
        <taxon>Basidiomycota</taxon>
        <taxon>Agaricomycotina</taxon>
        <taxon>Agaricomycetes</taxon>
        <taxon>Agaricomycetidae</taxon>
        <taxon>Agaricales</taxon>
        <taxon>Marasmiineae</taxon>
        <taxon>Marasmiaceae</taxon>
        <taxon>Paramarasmius</taxon>
    </lineage>
</organism>